<dbReference type="PANTHER" id="PTHR22916:SF3">
    <property type="entry name" value="UDP-GLCNAC:BETAGAL BETA-1,3-N-ACETYLGLUCOSAMINYLTRANSFERASE-LIKE PROTEIN 1"/>
    <property type="match status" value="1"/>
</dbReference>
<dbReference type="GO" id="GO:0016758">
    <property type="term" value="F:hexosyltransferase activity"/>
    <property type="evidence" value="ECO:0007669"/>
    <property type="project" value="UniProtKB-ARBA"/>
</dbReference>
<gene>
    <name evidence="2" type="ORF">M125_3301</name>
</gene>
<organism evidence="2 3">
    <name type="scientific">Bacteroides fragilis str. 3998T(B)3</name>
    <dbReference type="NCBI Taxonomy" id="1339316"/>
    <lineage>
        <taxon>Bacteria</taxon>
        <taxon>Pseudomonadati</taxon>
        <taxon>Bacteroidota</taxon>
        <taxon>Bacteroidia</taxon>
        <taxon>Bacteroidales</taxon>
        <taxon>Bacteroidaceae</taxon>
        <taxon>Bacteroides</taxon>
    </lineage>
</organism>
<dbReference type="Pfam" id="PF00535">
    <property type="entry name" value="Glycos_transf_2"/>
    <property type="match status" value="1"/>
</dbReference>
<evidence type="ECO:0000313" key="2">
    <source>
        <dbReference type="EMBL" id="EXY90025.1"/>
    </source>
</evidence>
<dbReference type="AlphaFoldDB" id="A0A015XBG6"/>
<evidence type="ECO:0000313" key="3">
    <source>
        <dbReference type="Proteomes" id="UP000020773"/>
    </source>
</evidence>
<dbReference type="InterPro" id="IPR029044">
    <property type="entry name" value="Nucleotide-diphossugar_trans"/>
</dbReference>
<reference evidence="2 3" key="1">
    <citation type="submission" date="2014-02" db="EMBL/GenBank/DDBJ databases">
        <authorList>
            <person name="Sears C."/>
            <person name="Carroll K."/>
            <person name="Sack B.R."/>
            <person name="Qadri F."/>
            <person name="Myers L.L."/>
            <person name="Chung G.-T."/>
            <person name="Escheverria P."/>
            <person name="Fraser C.M."/>
            <person name="Sadzewicz L."/>
            <person name="Shefchek K.A."/>
            <person name="Tallon L."/>
            <person name="Das S.P."/>
            <person name="Daugherty S."/>
            <person name="Mongodin E.F."/>
        </authorList>
    </citation>
    <scope>NUCLEOTIDE SEQUENCE [LARGE SCALE GENOMIC DNA]</scope>
    <source>
        <strain evidence="3">3998T(B)3</strain>
    </source>
</reference>
<keyword evidence="2" id="KW-0808">Transferase</keyword>
<dbReference type="PATRIC" id="fig|1339316.3.peg.3131"/>
<dbReference type="SMR" id="A0A015XBG6"/>
<dbReference type="GeneID" id="60366864"/>
<dbReference type="Proteomes" id="UP000020773">
    <property type="component" value="Unassembled WGS sequence"/>
</dbReference>
<dbReference type="EMBL" id="JGDB01000207">
    <property type="protein sequence ID" value="EXY90025.1"/>
    <property type="molecule type" value="Genomic_DNA"/>
</dbReference>
<proteinExistence type="predicted"/>
<dbReference type="InterPro" id="IPR001173">
    <property type="entry name" value="Glyco_trans_2-like"/>
</dbReference>
<feature type="domain" description="Glycosyltransferase 2-like" evidence="1">
    <location>
        <begin position="6"/>
        <end position="135"/>
    </location>
</feature>
<name>A0A015XBG6_BACFG</name>
<dbReference type="RefSeq" id="WP_005815300.1">
    <property type="nucleotide sequence ID" value="NZ_JGDB01000207.1"/>
</dbReference>
<protein>
    <submittedName>
        <fullName evidence="2">Glycosyl transferase 2 family protein</fullName>
    </submittedName>
</protein>
<dbReference type="CDD" id="cd00761">
    <property type="entry name" value="Glyco_tranf_GTA_type"/>
    <property type="match status" value="1"/>
</dbReference>
<dbReference type="PANTHER" id="PTHR22916">
    <property type="entry name" value="GLYCOSYLTRANSFERASE"/>
    <property type="match status" value="1"/>
</dbReference>
<comment type="caution">
    <text evidence="2">The sequence shown here is derived from an EMBL/GenBank/DDBJ whole genome shotgun (WGS) entry which is preliminary data.</text>
</comment>
<evidence type="ECO:0000259" key="1">
    <source>
        <dbReference type="Pfam" id="PF00535"/>
    </source>
</evidence>
<sequence length="342" mass="39377">MIPKVSVIVPIYNVEKYLDQCVQALLAQTLSDIEIILIDDESPDNCPKICDDYAAQYPNIKVIHKKNAGLGMACNSGLDVATGEYVAFCDSDDYVDSDMYMTMYNVAQKYTCDAVFTGLKRITMAGIPTGTVTHQKEFKLYKNKNEIHTLLKDLIASDPYAREERAIQVSAKVVLYRRNLIEKKHLRFVSERILPSEDLIFNVDVLANSNIVCVLPQTFYNYRTNPISISHTIKKDKFSLFKQLYIEITDRCHRLGVEDNVQLRIQRMFLGYTRNYICNILNSSITNIEKKQITSSICKDGIWKPIWKTYPLSVMPLPHRIFTFAMRHNFYSLLLVLAKIKK</sequence>
<dbReference type="SUPFAM" id="SSF53448">
    <property type="entry name" value="Nucleotide-diphospho-sugar transferases"/>
    <property type="match status" value="1"/>
</dbReference>
<accession>A0A015XBG6</accession>
<dbReference type="Gene3D" id="3.90.550.10">
    <property type="entry name" value="Spore Coat Polysaccharide Biosynthesis Protein SpsA, Chain A"/>
    <property type="match status" value="1"/>
</dbReference>